<dbReference type="SUPFAM" id="SSF53254">
    <property type="entry name" value="Phosphoglycerate mutase-like"/>
    <property type="match status" value="1"/>
</dbReference>
<accession>A0ABD3VLD5</accession>
<dbReference type="Proteomes" id="UP001634394">
    <property type="component" value="Unassembled WGS sequence"/>
</dbReference>
<dbReference type="PANTHER" id="PTHR11567:SF211">
    <property type="entry name" value="PROSTATIC ACID PHOSPHATASE"/>
    <property type="match status" value="1"/>
</dbReference>
<keyword evidence="5" id="KW-0378">Hydrolase</keyword>
<evidence type="ECO:0000256" key="5">
    <source>
        <dbReference type="ARBA" id="ARBA00022801"/>
    </source>
</evidence>
<protein>
    <recommendedName>
        <fullName evidence="3">acid phosphatase</fullName>
        <ecNumber evidence="3">3.1.3.2</ecNumber>
    </recommendedName>
</protein>
<dbReference type="Pfam" id="PF00328">
    <property type="entry name" value="His_Phos_2"/>
    <property type="match status" value="1"/>
</dbReference>
<keyword evidence="11" id="KW-1185">Reference proteome</keyword>
<keyword evidence="8" id="KW-0472">Membrane</keyword>
<dbReference type="CDD" id="cd07061">
    <property type="entry name" value="HP_HAP_like"/>
    <property type="match status" value="1"/>
</dbReference>
<dbReference type="InterPro" id="IPR050645">
    <property type="entry name" value="Histidine_acid_phosphatase"/>
</dbReference>
<evidence type="ECO:0000313" key="10">
    <source>
        <dbReference type="EMBL" id="KAL3862397.1"/>
    </source>
</evidence>
<keyword evidence="6" id="KW-1015">Disulfide bond</keyword>
<gene>
    <name evidence="10" type="ORF">ACJMK2_008366</name>
</gene>
<evidence type="ECO:0000256" key="2">
    <source>
        <dbReference type="ARBA" id="ARBA00005375"/>
    </source>
</evidence>
<keyword evidence="8" id="KW-1133">Transmembrane helix</keyword>
<dbReference type="EC" id="3.1.3.2" evidence="3"/>
<feature type="signal peptide" evidence="9">
    <location>
        <begin position="1"/>
        <end position="29"/>
    </location>
</feature>
<keyword evidence="7" id="KW-0325">Glycoprotein</keyword>
<feature type="transmembrane region" description="Helical" evidence="8">
    <location>
        <begin position="357"/>
        <end position="381"/>
    </location>
</feature>
<keyword evidence="4 9" id="KW-0732">Signal</keyword>
<evidence type="ECO:0000256" key="4">
    <source>
        <dbReference type="ARBA" id="ARBA00022729"/>
    </source>
</evidence>
<dbReference type="PANTHER" id="PTHR11567">
    <property type="entry name" value="ACID PHOSPHATASE-RELATED"/>
    <property type="match status" value="1"/>
</dbReference>
<evidence type="ECO:0000256" key="3">
    <source>
        <dbReference type="ARBA" id="ARBA00012646"/>
    </source>
</evidence>
<dbReference type="GO" id="GO:0003993">
    <property type="term" value="F:acid phosphatase activity"/>
    <property type="evidence" value="ECO:0007669"/>
    <property type="project" value="UniProtKB-EC"/>
</dbReference>
<evidence type="ECO:0000256" key="1">
    <source>
        <dbReference type="ARBA" id="ARBA00000032"/>
    </source>
</evidence>
<dbReference type="InterPro" id="IPR000560">
    <property type="entry name" value="His_Pase_clade-2"/>
</dbReference>
<dbReference type="EMBL" id="JBJQND010000011">
    <property type="protein sequence ID" value="KAL3862397.1"/>
    <property type="molecule type" value="Genomic_DNA"/>
</dbReference>
<keyword evidence="8" id="KW-0812">Transmembrane</keyword>
<comment type="catalytic activity">
    <reaction evidence="1">
        <text>a phosphate monoester + H2O = an alcohol + phosphate</text>
        <dbReference type="Rhea" id="RHEA:15017"/>
        <dbReference type="ChEBI" id="CHEBI:15377"/>
        <dbReference type="ChEBI" id="CHEBI:30879"/>
        <dbReference type="ChEBI" id="CHEBI:43474"/>
        <dbReference type="ChEBI" id="CHEBI:67140"/>
        <dbReference type="EC" id="3.1.3.2"/>
    </reaction>
</comment>
<name>A0ABD3VLD5_SINWO</name>
<dbReference type="PROSITE" id="PS00778">
    <property type="entry name" value="HIS_ACID_PHOSPHAT_2"/>
    <property type="match status" value="1"/>
</dbReference>
<reference evidence="10 11" key="1">
    <citation type="submission" date="2024-11" db="EMBL/GenBank/DDBJ databases">
        <title>Chromosome-level genome assembly of the freshwater bivalve Anodonta woodiana.</title>
        <authorList>
            <person name="Chen X."/>
        </authorList>
    </citation>
    <scope>NUCLEOTIDE SEQUENCE [LARGE SCALE GENOMIC DNA]</scope>
    <source>
        <strain evidence="10">MN2024</strain>
        <tissue evidence="10">Gills</tissue>
    </source>
</reference>
<comment type="caution">
    <text evidence="10">The sequence shown here is derived from an EMBL/GenBank/DDBJ whole genome shotgun (WGS) entry which is preliminary data.</text>
</comment>
<dbReference type="AlphaFoldDB" id="A0ABD3VLD5"/>
<evidence type="ECO:0000313" key="11">
    <source>
        <dbReference type="Proteomes" id="UP001634394"/>
    </source>
</evidence>
<feature type="chain" id="PRO_5044867464" description="acid phosphatase" evidence="9">
    <location>
        <begin position="30"/>
        <end position="403"/>
    </location>
</feature>
<comment type="similarity">
    <text evidence="2">Belongs to the histidine acid phosphatase family.</text>
</comment>
<dbReference type="PROSITE" id="PS00616">
    <property type="entry name" value="HIS_ACID_PHOSPHAT_1"/>
    <property type="match status" value="1"/>
</dbReference>
<evidence type="ECO:0000256" key="8">
    <source>
        <dbReference type="SAM" id="Phobius"/>
    </source>
</evidence>
<dbReference type="Gene3D" id="3.40.50.1240">
    <property type="entry name" value="Phosphoglycerate mutase-like"/>
    <property type="match status" value="2"/>
</dbReference>
<evidence type="ECO:0000256" key="6">
    <source>
        <dbReference type="ARBA" id="ARBA00023157"/>
    </source>
</evidence>
<dbReference type="InterPro" id="IPR029033">
    <property type="entry name" value="His_PPase_superfam"/>
</dbReference>
<evidence type="ECO:0000256" key="9">
    <source>
        <dbReference type="SAM" id="SignalP"/>
    </source>
</evidence>
<sequence length="403" mass="45658">MLFKVSASIRTVLLFAFICTGWLLDHVNGDEIAAADANDLSRAGYSWNADSLELVQLLFRHGDRSPTHAYPSDIHTEDEWPQGFGQLTTVYVRSTDFDRTLMSVDCVLAGLFPPDSAQKWIQTLNWQPIPVHTVPVNEDYLLSTDSDCPNWGGLHSKFLETDPFFQDTLKENQNEHNMSLPAWSQKGDNWRRLMQLINVSAIIEFPQIIARLKGGYLVYQMAQNIKAKLLGIRKVDKIKEPATHDGTMFADKIYIFSAHDSTVNALMQTMKIFNNINPPYNALFMMELHRNSDQGHYVQMFYRNDSSNASYPLKLPDCDFKCPVDKFMQLVEDMDVEPSKLQAACGIGVTKTATSSYTYNITIAAAVLTSVLVLIIGVVVISQCLRRKKKKSYEYKKVTLQMS</sequence>
<organism evidence="10 11">
    <name type="scientific">Sinanodonta woodiana</name>
    <name type="common">Chinese pond mussel</name>
    <name type="synonym">Anodonta woodiana</name>
    <dbReference type="NCBI Taxonomy" id="1069815"/>
    <lineage>
        <taxon>Eukaryota</taxon>
        <taxon>Metazoa</taxon>
        <taxon>Spiralia</taxon>
        <taxon>Lophotrochozoa</taxon>
        <taxon>Mollusca</taxon>
        <taxon>Bivalvia</taxon>
        <taxon>Autobranchia</taxon>
        <taxon>Heteroconchia</taxon>
        <taxon>Palaeoheterodonta</taxon>
        <taxon>Unionida</taxon>
        <taxon>Unionoidea</taxon>
        <taxon>Unionidae</taxon>
        <taxon>Unioninae</taxon>
        <taxon>Sinanodonta</taxon>
    </lineage>
</organism>
<evidence type="ECO:0000256" key="7">
    <source>
        <dbReference type="ARBA" id="ARBA00023180"/>
    </source>
</evidence>
<dbReference type="InterPro" id="IPR033379">
    <property type="entry name" value="Acid_Pase_AS"/>
</dbReference>
<proteinExistence type="inferred from homology"/>